<evidence type="ECO:0000256" key="8">
    <source>
        <dbReference type="ARBA" id="ARBA00023170"/>
    </source>
</evidence>
<dbReference type="GO" id="GO:0005785">
    <property type="term" value="C:signal recognition particle receptor complex"/>
    <property type="evidence" value="ECO:0007669"/>
    <property type="project" value="InterPro"/>
</dbReference>
<feature type="compositionally biased region" description="Basic residues" evidence="11">
    <location>
        <begin position="289"/>
        <end position="299"/>
    </location>
</feature>
<sequence length="701" mass="76578">MPSLPLPTAQAQTPGKILTLALESSMTQYSEKYQRLSPSDYSKQNSFPKKVLAKMLEAFEIFSTSGVVLWSRGGTSSAAVNSLINDVFIEEKTRASNSYQFEKYTLRWTLVKDLGLIFVAVYQSLLHLSWVDQFLEDVKAVFVRRYKDQIKSRTTTTKYDFDHYYDELLRRQDQLTGGEATRNPPQATVQAKKESPEARDDGGPPPPQPPHLLRMQSQTASTNGDSLEPTPLQSPDVSRPTTPLPGVAPHLLSDARPGSRSSRRARKAAGNVTSGVSSYASSGDESRRPKTPKGSAKKGRVWDVDGLAGEDDGTVLDYSATKDGAASADTPDAGQDFIPQESWGTKNKQGQFVLKDLDDELDSILKDSGSKQQKSETQAAAGAFGMISGYFRNIIGGKTLTEEDLDKPLKAMEEHLIKKNVAREAAIRLCEGVKVEMLGKKTAAFESTDKALQPALENSLRKLLTPKTSLDLLQEIESVVNPSKARREGRPYVISVVGVNGVGKSTNLSKICYFLLQNNYRVLVVAGDTFRSGAVEQLGVHVRNLKELSARENVGRVDLYEKGYGKDAANVARDAVAFATTNDFNVVLIDTAGRAHNNAQLMSALEKFGDFAKPDKILQVAEALVGNDSVNQARNFNKAFGRNRSLDGFIISKCDTVGDQIGTIVSMVASTGIPVVFLGVGQHYGDLRQLSIPWAVKLLMN</sequence>
<feature type="domain" description="SRP54-type proteins GTP-binding" evidence="12">
    <location>
        <begin position="674"/>
        <end position="687"/>
    </location>
</feature>
<dbReference type="AlphaFoldDB" id="A0AAN7YDG7"/>
<keyword evidence="8" id="KW-0675">Receptor</keyword>
<keyword evidence="14" id="KW-1185">Reference proteome</keyword>
<dbReference type="SMART" id="SM00963">
    <property type="entry name" value="SRP54_N"/>
    <property type="match status" value="1"/>
</dbReference>
<evidence type="ECO:0000256" key="5">
    <source>
        <dbReference type="ARBA" id="ARBA00022824"/>
    </source>
</evidence>
<feature type="compositionally biased region" description="Polar residues" evidence="11">
    <location>
        <begin position="271"/>
        <end position="283"/>
    </location>
</feature>
<feature type="compositionally biased region" description="Basic and acidic residues" evidence="11">
    <location>
        <begin position="191"/>
        <end position="202"/>
    </location>
</feature>
<dbReference type="GO" id="GO:0005047">
    <property type="term" value="F:signal recognition particle binding"/>
    <property type="evidence" value="ECO:0007669"/>
    <property type="project" value="InterPro"/>
</dbReference>
<dbReference type="Gene3D" id="1.20.120.140">
    <property type="entry name" value="Signal recognition particle SRP54, nucleotide-binding domain"/>
    <property type="match status" value="1"/>
</dbReference>
<dbReference type="Pfam" id="PF04086">
    <property type="entry name" value="SRP-alpha_N"/>
    <property type="match status" value="1"/>
</dbReference>
<keyword evidence="4" id="KW-0547">Nucleotide-binding</keyword>
<dbReference type="InterPro" id="IPR007222">
    <property type="entry name" value="Sig_recog_particle_rcpt_asu_N"/>
</dbReference>
<dbReference type="Pfam" id="PF02881">
    <property type="entry name" value="SRP54_N"/>
    <property type="match status" value="1"/>
</dbReference>
<comment type="subcellular location">
    <subcellularLocation>
        <location evidence="1">Endoplasmic reticulum membrane</location>
        <topology evidence="1">Peripheral membrane protein</topology>
        <orientation evidence="1">Cytoplasmic side</orientation>
    </subcellularLocation>
</comment>
<name>A0AAN7YDG7_9EURO</name>
<evidence type="ECO:0000256" key="11">
    <source>
        <dbReference type="SAM" id="MobiDB-lite"/>
    </source>
</evidence>
<proteinExistence type="inferred from homology"/>
<evidence type="ECO:0000256" key="6">
    <source>
        <dbReference type="ARBA" id="ARBA00023134"/>
    </source>
</evidence>
<organism evidence="13 14">
    <name type="scientific">Lithohypha guttulata</name>
    <dbReference type="NCBI Taxonomy" id="1690604"/>
    <lineage>
        <taxon>Eukaryota</taxon>
        <taxon>Fungi</taxon>
        <taxon>Dikarya</taxon>
        <taxon>Ascomycota</taxon>
        <taxon>Pezizomycotina</taxon>
        <taxon>Eurotiomycetes</taxon>
        <taxon>Chaetothyriomycetidae</taxon>
        <taxon>Chaetothyriales</taxon>
        <taxon>Trichomeriaceae</taxon>
        <taxon>Lithohypha</taxon>
    </lineage>
</organism>
<dbReference type="InterPro" id="IPR042101">
    <property type="entry name" value="SRP54_N_sf"/>
</dbReference>
<evidence type="ECO:0000256" key="1">
    <source>
        <dbReference type="ARBA" id="ARBA00004397"/>
    </source>
</evidence>
<evidence type="ECO:0000256" key="4">
    <source>
        <dbReference type="ARBA" id="ARBA00022741"/>
    </source>
</evidence>
<keyword evidence="7" id="KW-0472">Membrane</keyword>
<evidence type="ECO:0000256" key="7">
    <source>
        <dbReference type="ARBA" id="ARBA00023136"/>
    </source>
</evidence>
<dbReference type="Proteomes" id="UP001309876">
    <property type="component" value="Unassembled WGS sequence"/>
</dbReference>
<dbReference type="Gene3D" id="3.40.50.300">
    <property type="entry name" value="P-loop containing nucleotide triphosphate hydrolases"/>
    <property type="match status" value="1"/>
</dbReference>
<dbReference type="InterPro" id="IPR011012">
    <property type="entry name" value="Longin-like_dom_sf"/>
</dbReference>
<dbReference type="GO" id="GO:0003924">
    <property type="term" value="F:GTPase activity"/>
    <property type="evidence" value="ECO:0007669"/>
    <property type="project" value="InterPro"/>
</dbReference>
<dbReference type="Gene3D" id="3.30.450.60">
    <property type="match status" value="1"/>
</dbReference>
<evidence type="ECO:0000313" key="13">
    <source>
        <dbReference type="EMBL" id="KAK5089927.1"/>
    </source>
</evidence>
<dbReference type="GO" id="GO:0005525">
    <property type="term" value="F:GTP binding"/>
    <property type="evidence" value="ECO:0007669"/>
    <property type="project" value="UniProtKB-KW"/>
</dbReference>
<keyword evidence="6" id="KW-0342">GTP-binding</keyword>
<evidence type="ECO:0000259" key="12">
    <source>
        <dbReference type="PROSITE" id="PS00300"/>
    </source>
</evidence>
<comment type="caution">
    <text evidence="13">The sequence shown here is derived from an EMBL/GenBank/DDBJ whole genome shotgun (WGS) entry which is preliminary data.</text>
</comment>
<dbReference type="GO" id="GO:0006886">
    <property type="term" value="P:intracellular protein transport"/>
    <property type="evidence" value="ECO:0007669"/>
    <property type="project" value="InterPro"/>
</dbReference>
<dbReference type="InterPro" id="IPR000897">
    <property type="entry name" value="SRP54_GTPase_dom"/>
</dbReference>
<dbReference type="PROSITE" id="PS00300">
    <property type="entry name" value="SRP54"/>
    <property type="match status" value="1"/>
</dbReference>
<dbReference type="InterPro" id="IPR003593">
    <property type="entry name" value="AAA+_ATPase"/>
</dbReference>
<dbReference type="SUPFAM" id="SSF47364">
    <property type="entry name" value="Domain of the SRP/SRP receptor G-proteins"/>
    <property type="match status" value="1"/>
</dbReference>
<dbReference type="InterPro" id="IPR036225">
    <property type="entry name" value="SRP/SRP_N"/>
</dbReference>
<comment type="similarity">
    <text evidence="2">Belongs to the GTP-binding SRP family.</text>
</comment>
<comment type="subunit">
    <text evidence="3">Heterodimer of an alpha and a beta chain.</text>
</comment>
<dbReference type="CDD" id="cd17876">
    <property type="entry name" value="SRalpha_C"/>
    <property type="match status" value="1"/>
</dbReference>
<dbReference type="InterPro" id="IPR013822">
    <property type="entry name" value="Signal_recog_particl_SRP54_hlx"/>
</dbReference>
<protein>
    <recommendedName>
        <fullName evidence="9">Signal recognition particle receptor subunit alpha homolog</fullName>
    </recommendedName>
    <alternativeName>
        <fullName evidence="10">Docking protein alpha</fullName>
    </alternativeName>
</protein>
<dbReference type="PANTHER" id="PTHR43134:SF1">
    <property type="entry name" value="SIGNAL RECOGNITION PARTICLE RECEPTOR SUBUNIT ALPHA"/>
    <property type="match status" value="1"/>
</dbReference>
<dbReference type="GO" id="GO:0006614">
    <property type="term" value="P:SRP-dependent cotranslational protein targeting to membrane"/>
    <property type="evidence" value="ECO:0007669"/>
    <property type="project" value="InterPro"/>
</dbReference>
<dbReference type="FunFam" id="1.20.120.140:FF:000009">
    <property type="entry name" value="Signal sequence receptor alpha subunit"/>
    <property type="match status" value="1"/>
</dbReference>
<dbReference type="SUPFAM" id="SSF64356">
    <property type="entry name" value="SNARE-like"/>
    <property type="match status" value="1"/>
</dbReference>
<dbReference type="Pfam" id="PF00448">
    <property type="entry name" value="SRP54"/>
    <property type="match status" value="1"/>
</dbReference>
<evidence type="ECO:0000256" key="10">
    <source>
        <dbReference type="ARBA" id="ARBA00081194"/>
    </source>
</evidence>
<feature type="compositionally biased region" description="Polar residues" evidence="11">
    <location>
        <begin position="215"/>
        <end position="241"/>
    </location>
</feature>
<dbReference type="EMBL" id="JAVRRJ010000001">
    <property type="protein sequence ID" value="KAK5089927.1"/>
    <property type="molecule type" value="Genomic_DNA"/>
</dbReference>
<feature type="region of interest" description="Disordered" evidence="11">
    <location>
        <begin position="175"/>
        <end position="309"/>
    </location>
</feature>
<evidence type="ECO:0000313" key="14">
    <source>
        <dbReference type="Proteomes" id="UP001309876"/>
    </source>
</evidence>
<dbReference type="SUPFAM" id="SSF52540">
    <property type="entry name" value="P-loop containing nucleoside triphosphate hydrolases"/>
    <property type="match status" value="1"/>
</dbReference>
<gene>
    <name evidence="13" type="ORF">LTR05_000095</name>
</gene>
<dbReference type="SMART" id="SM00382">
    <property type="entry name" value="AAA"/>
    <property type="match status" value="1"/>
</dbReference>
<reference evidence="13 14" key="1">
    <citation type="submission" date="2023-08" db="EMBL/GenBank/DDBJ databases">
        <title>Black Yeasts Isolated from many extreme environments.</title>
        <authorList>
            <person name="Coleine C."/>
            <person name="Stajich J.E."/>
            <person name="Selbmann L."/>
        </authorList>
    </citation>
    <scope>NUCLEOTIDE SEQUENCE [LARGE SCALE GENOMIC DNA]</scope>
    <source>
        <strain evidence="13 14">CCFEE 5910</strain>
    </source>
</reference>
<dbReference type="FunFam" id="3.40.50.300:FF:000566">
    <property type="entry name" value="Signal recognition particle receptor subunit alpha"/>
    <property type="match status" value="1"/>
</dbReference>
<dbReference type="PANTHER" id="PTHR43134">
    <property type="entry name" value="SIGNAL RECOGNITION PARTICLE RECEPTOR SUBUNIT ALPHA"/>
    <property type="match status" value="1"/>
</dbReference>
<evidence type="ECO:0000256" key="3">
    <source>
        <dbReference type="ARBA" id="ARBA00011870"/>
    </source>
</evidence>
<accession>A0AAN7YDG7</accession>
<keyword evidence="5" id="KW-0256">Endoplasmic reticulum</keyword>
<dbReference type="CDD" id="cd14826">
    <property type="entry name" value="SR_alpha_SRX"/>
    <property type="match status" value="1"/>
</dbReference>
<dbReference type="InterPro" id="IPR027417">
    <property type="entry name" value="P-loop_NTPase"/>
</dbReference>
<evidence type="ECO:0000256" key="2">
    <source>
        <dbReference type="ARBA" id="ARBA00008531"/>
    </source>
</evidence>
<evidence type="ECO:0000256" key="9">
    <source>
        <dbReference type="ARBA" id="ARBA00071429"/>
    </source>
</evidence>
<dbReference type="SMART" id="SM00962">
    <property type="entry name" value="SRP54"/>
    <property type="match status" value="1"/>
</dbReference>